<keyword evidence="10 11" id="KW-0670">Pyruvate</keyword>
<dbReference type="HOGENOM" id="CLU_072492_1_0_2"/>
<evidence type="ECO:0000256" key="3">
    <source>
        <dbReference type="ARBA" id="ARBA00022793"/>
    </source>
</evidence>
<dbReference type="InterPro" id="IPR003817">
    <property type="entry name" value="PS_Dcarbxylase"/>
</dbReference>
<keyword evidence="12" id="KW-0812">Transmembrane</keyword>
<dbReference type="OrthoDB" id="50255at2157"/>
<evidence type="ECO:0000256" key="5">
    <source>
        <dbReference type="ARBA" id="ARBA00023136"/>
    </source>
</evidence>
<dbReference type="GeneID" id="5327708"/>
<feature type="chain" id="PRO_5023505807" description="Archaetidylserine decarboxylase beta chain" evidence="11">
    <location>
        <begin position="1"/>
        <end position="180"/>
    </location>
</feature>
<evidence type="ECO:0000256" key="11">
    <source>
        <dbReference type="HAMAP-Rule" id="MF_00664"/>
    </source>
</evidence>
<dbReference type="GO" id="GO:0005886">
    <property type="term" value="C:plasma membrane"/>
    <property type="evidence" value="ECO:0007669"/>
    <property type="project" value="UniProtKB-SubCell"/>
</dbReference>
<keyword evidence="4 11" id="KW-0443">Lipid metabolism</keyword>
<dbReference type="HAMAP" id="MF_00664">
    <property type="entry name" value="PS_decarb_PSD_A"/>
    <property type="match status" value="1"/>
</dbReference>
<comment type="cofactor">
    <cofactor evidence="11">
        <name>pyruvate</name>
        <dbReference type="ChEBI" id="CHEBI:15361"/>
    </cofactor>
    <text evidence="11">Binds 1 pyruvoyl group covalently per subunit.</text>
</comment>
<feature type="site" description="Cleavage (non-hydrolytic); by autocatalysis" evidence="11">
    <location>
        <begin position="180"/>
        <end position="181"/>
    </location>
</feature>
<evidence type="ECO:0000256" key="2">
    <source>
        <dbReference type="ARBA" id="ARBA00022516"/>
    </source>
</evidence>
<keyword evidence="14" id="KW-1185">Reference proteome</keyword>
<keyword evidence="5 11" id="KW-0472">Membrane</keyword>
<evidence type="ECO:0000256" key="8">
    <source>
        <dbReference type="ARBA" id="ARBA00023239"/>
    </source>
</evidence>
<organism evidence="13 14">
    <name type="scientific">Methanococcus aeolicus (strain ATCC BAA-1280 / DSM 17508 / OCM 812 / Nankai-3)</name>
    <dbReference type="NCBI Taxonomy" id="419665"/>
    <lineage>
        <taxon>Archaea</taxon>
        <taxon>Methanobacteriati</taxon>
        <taxon>Methanobacteriota</taxon>
        <taxon>Methanomada group</taxon>
        <taxon>Methanococci</taxon>
        <taxon>Methanococcales</taxon>
        <taxon>Methanococcaceae</taxon>
        <taxon>Methanococcus</taxon>
    </lineage>
</organism>
<name>A6UTW3_META3</name>
<feature type="chain" id="PRO_5023505808" description="Archaetidylserine decarboxylase alpha chain" evidence="11">
    <location>
        <begin position="181"/>
        <end position="215"/>
    </location>
</feature>
<dbReference type="PANTHER" id="PTHR35809">
    <property type="entry name" value="ARCHAETIDYLSERINE DECARBOXYLASE PROENZYME-RELATED"/>
    <property type="match status" value="1"/>
</dbReference>
<comment type="subunit">
    <text evidence="11">Heterodimer of a large membrane-associated beta subunit and a small pyruvoyl-containing alpha subunit.</text>
</comment>
<dbReference type="RefSeq" id="WP_011973067.1">
    <property type="nucleotide sequence ID" value="NC_009635.1"/>
</dbReference>
<dbReference type="NCBIfam" id="NF003685">
    <property type="entry name" value="PRK05305.2-5"/>
    <property type="match status" value="1"/>
</dbReference>
<evidence type="ECO:0000313" key="14">
    <source>
        <dbReference type="Proteomes" id="UP000001106"/>
    </source>
</evidence>
<keyword evidence="8 11" id="KW-0456">Lyase</keyword>
<comment type="similarity">
    <text evidence="11">Belongs to the phosphatidylserine decarboxylase family. PSD-A subfamily.</text>
</comment>
<keyword evidence="6 11" id="KW-0865">Zymogen</keyword>
<dbReference type="PANTHER" id="PTHR35809:SF1">
    <property type="entry name" value="ARCHAETIDYLSERINE DECARBOXYLASE PROENZYME-RELATED"/>
    <property type="match status" value="1"/>
</dbReference>
<dbReference type="EC" id="4.1.1.-" evidence="11"/>
<feature type="active site" description="Schiff-base intermediate with substrate; via pyruvic acid" evidence="11">
    <location>
        <position position="181"/>
    </location>
</feature>
<evidence type="ECO:0000256" key="1">
    <source>
        <dbReference type="ARBA" id="ARBA00022475"/>
    </source>
</evidence>
<comment type="catalytic activity">
    <reaction evidence="11">
        <text>archaetidylserine + H(+) = archaetidylethanolamine + CO2</text>
        <dbReference type="Rhea" id="RHEA:51488"/>
        <dbReference type="ChEBI" id="CHEBI:15378"/>
        <dbReference type="ChEBI" id="CHEBI:16526"/>
        <dbReference type="ChEBI" id="CHEBI:71517"/>
        <dbReference type="ChEBI" id="CHEBI:134176"/>
    </reaction>
</comment>
<dbReference type="Proteomes" id="UP000001106">
    <property type="component" value="Chromosome"/>
</dbReference>
<evidence type="ECO:0000313" key="13">
    <source>
        <dbReference type="EMBL" id="ABR55935.1"/>
    </source>
</evidence>
<dbReference type="EMBL" id="CP000743">
    <property type="protein sequence ID" value="ABR55935.1"/>
    <property type="molecule type" value="Genomic_DNA"/>
</dbReference>
<dbReference type="InterPro" id="IPR033175">
    <property type="entry name" value="PSD-A"/>
</dbReference>
<evidence type="ECO:0000256" key="10">
    <source>
        <dbReference type="ARBA" id="ARBA00023317"/>
    </source>
</evidence>
<dbReference type="GO" id="GO:0004609">
    <property type="term" value="F:phosphatidylserine decarboxylase activity"/>
    <property type="evidence" value="ECO:0007669"/>
    <property type="project" value="InterPro"/>
</dbReference>
<keyword evidence="3 11" id="KW-0210">Decarboxylase</keyword>
<evidence type="ECO:0000256" key="12">
    <source>
        <dbReference type="SAM" id="Phobius"/>
    </source>
</evidence>
<keyword evidence="9 11" id="KW-1208">Phospholipid metabolism</keyword>
<feature type="transmembrane region" description="Helical" evidence="12">
    <location>
        <begin position="12"/>
        <end position="31"/>
    </location>
</feature>
<sequence length="215" mass="24262">MKKHLNKHGKKYQAFFAIGICSMLLFTGYFYRDPDRTMPIQDNICISPADGKVMYIYEYNGSPILFKDGNKYVLNNISKYYPNGCVVVGIFMSPFDVHYNRAPMNGTVILNHHVDGGFYPAYDEINSKKNERNIIIIKNKYGENIGVVQIAGIAARRVVSYVNEGDTVEIGQKIGQIKLGSQTAIILPKDKYNITVKMDEQTYAGETIIAKRIAN</sequence>
<keyword evidence="12" id="KW-1133">Transmembrane helix</keyword>
<dbReference type="AlphaFoldDB" id="A6UTW3"/>
<dbReference type="NCBIfam" id="TIGR00164">
    <property type="entry name" value="AS_decarb"/>
    <property type="match status" value="1"/>
</dbReference>
<reference evidence="13" key="1">
    <citation type="submission" date="2007-06" db="EMBL/GenBank/DDBJ databases">
        <title>Complete sequence of Methanococcus aeolicus Nankai-3.</title>
        <authorList>
            <consortium name="US DOE Joint Genome Institute"/>
            <person name="Copeland A."/>
            <person name="Lucas S."/>
            <person name="Lapidus A."/>
            <person name="Barry K."/>
            <person name="Glavina del Rio T."/>
            <person name="Dalin E."/>
            <person name="Tice H."/>
            <person name="Pitluck S."/>
            <person name="Chain P."/>
            <person name="Malfatti S."/>
            <person name="Shin M."/>
            <person name="Vergez L."/>
            <person name="Schmutz J."/>
            <person name="Larimer F."/>
            <person name="Land M."/>
            <person name="Hauser L."/>
            <person name="Kyrpides N."/>
            <person name="Lykidis A."/>
            <person name="Sieprawska-Lupa M."/>
            <person name="Whitman W.B."/>
            <person name="Richardson P."/>
        </authorList>
    </citation>
    <scope>NUCLEOTIDE SEQUENCE [LARGE SCALE GENOMIC DNA]</scope>
    <source>
        <strain evidence="13">Nankai-3</strain>
    </source>
</reference>
<evidence type="ECO:0000256" key="6">
    <source>
        <dbReference type="ARBA" id="ARBA00023145"/>
    </source>
</evidence>
<dbReference type="Pfam" id="PF02666">
    <property type="entry name" value="PS_Dcarbxylase"/>
    <property type="match status" value="1"/>
</dbReference>
<dbReference type="eggNOG" id="arCOG04470">
    <property type="taxonomic scope" value="Archaea"/>
</dbReference>
<protein>
    <recommendedName>
        <fullName evidence="11">Putative archaetidylserine decarboxylase proenzyme</fullName>
        <ecNumber evidence="11">4.1.1.-</ecNumber>
    </recommendedName>
    <component>
        <recommendedName>
            <fullName evidence="11">Archaetidylserine decarboxylase alpha chain</fullName>
        </recommendedName>
    </component>
    <component>
        <recommendedName>
            <fullName evidence="11">Archaetidylserine decarboxylase beta chain</fullName>
        </recommendedName>
    </component>
</protein>
<keyword evidence="7 11" id="KW-0594">Phospholipid biosynthesis</keyword>
<accession>A6UTW3</accession>
<feature type="modified residue" description="Pyruvic acid (Ser); by autocatalysis" evidence="11">
    <location>
        <position position="181"/>
    </location>
</feature>
<comment type="function">
    <text evidence="11">Catalyzes the formation of archaetidylethanolamine (PtdEtn) from archaetidylserine (PtdSer).</text>
</comment>
<dbReference type="KEGG" id="mae:Maeo_0348"/>
<comment type="PTM">
    <text evidence="11">Is synthesized initially as an inactive proenzyme. Formation of the active enzyme involves a self-maturation process in which the active site pyruvoyl group is generated from an internal serine residue via an autocatalytic post-translational modification. Two non-identical subunits are generated from the proenzyme in this reaction, and the pyruvate is formed at the N-terminus of the alpha chain, which is derived from the carboxyl end of the proenzyme. The post-translation cleavage follows an unusual pathway, termed non-hydrolytic serinolysis, in which the side chain hydroxyl group of the serine supplies its oxygen atom to form the C-terminus of the beta chain, while the remainder of the serine residue undergoes an oxidative deamination to produce ammonia and the pyruvoyl prosthetic group on the alpha chain.</text>
</comment>
<proteinExistence type="inferred from homology"/>
<dbReference type="STRING" id="419665.Maeo_0348"/>
<keyword evidence="2 11" id="KW-0444">Lipid biosynthesis</keyword>
<evidence type="ECO:0000256" key="9">
    <source>
        <dbReference type="ARBA" id="ARBA00023264"/>
    </source>
</evidence>
<dbReference type="GO" id="GO:0008654">
    <property type="term" value="P:phospholipid biosynthetic process"/>
    <property type="evidence" value="ECO:0007669"/>
    <property type="project" value="UniProtKB-UniRule"/>
</dbReference>
<gene>
    <name evidence="11" type="primary">asd</name>
    <name evidence="13" type="ordered locus">Maeo_0348</name>
</gene>
<keyword evidence="1 11" id="KW-1003">Cell membrane</keyword>
<evidence type="ECO:0000256" key="4">
    <source>
        <dbReference type="ARBA" id="ARBA00023098"/>
    </source>
</evidence>
<evidence type="ECO:0000256" key="7">
    <source>
        <dbReference type="ARBA" id="ARBA00023209"/>
    </source>
</evidence>
<comment type="subcellular location">
    <subcellularLocation>
        <location evidence="11">Cell membrane</location>
        <topology evidence="11">Peripheral membrane protein</topology>
    </subcellularLocation>
</comment>